<gene>
    <name evidence="2" type="ORF">MTER_09650</name>
</gene>
<dbReference type="AlphaFoldDB" id="A0AAD1MH26"/>
<sequence>MRVRRGEQITPVQERATPMTTPGDERPDHAKALEDAVDRLDEKVAEEHQHPTRPREAPKHGSPDEPPD</sequence>
<evidence type="ECO:0000256" key="1">
    <source>
        <dbReference type="SAM" id="MobiDB-lite"/>
    </source>
</evidence>
<feature type="compositionally biased region" description="Basic and acidic residues" evidence="1">
    <location>
        <begin position="23"/>
        <end position="68"/>
    </location>
</feature>
<organism evidence="2 3">
    <name type="scientific">Mycolicibacter terrae</name>
    <dbReference type="NCBI Taxonomy" id="1788"/>
    <lineage>
        <taxon>Bacteria</taxon>
        <taxon>Bacillati</taxon>
        <taxon>Actinomycetota</taxon>
        <taxon>Actinomycetes</taxon>
        <taxon>Mycobacteriales</taxon>
        <taxon>Mycobacteriaceae</taxon>
        <taxon>Mycolicibacter</taxon>
    </lineage>
</organism>
<evidence type="ECO:0000313" key="3">
    <source>
        <dbReference type="Proteomes" id="UP000467636"/>
    </source>
</evidence>
<name>A0AAD1MH26_9MYCO</name>
<reference evidence="2 3" key="1">
    <citation type="journal article" date="2019" name="Emerg. Microbes Infect.">
        <title>Comprehensive subspecies identification of 175 nontuberculous mycobacteria species based on 7547 genomic profiles.</title>
        <authorList>
            <person name="Matsumoto Y."/>
            <person name="Kinjo T."/>
            <person name="Motooka D."/>
            <person name="Nabeya D."/>
            <person name="Jung N."/>
            <person name="Uechi K."/>
            <person name="Horii T."/>
            <person name="Iida T."/>
            <person name="Fujita J."/>
            <person name="Nakamura S."/>
        </authorList>
    </citation>
    <scope>NUCLEOTIDE SEQUENCE [LARGE SCALE GENOMIC DNA]</scope>
    <source>
        <strain evidence="2 3">JCM 12143</strain>
    </source>
</reference>
<protein>
    <submittedName>
        <fullName evidence="2">Uncharacterized protein</fullName>
    </submittedName>
</protein>
<dbReference type="EMBL" id="AP022564">
    <property type="protein sequence ID" value="BBX21554.1"/>
    <property type="molecule type" value="Genomic_DNA"/>
</dbReference>
<dbReference type="Proteomes" id="UP000467636">
    <property type="component" value="Chromosome"/>
</dbReference>
<proteinExistence type="predicted"/>
<accession>A0AAD1MH26</accession>
<feature type="region of interest" description="Disordered" evidence="1">
    <location>
        <begin position="1"/>
        <end position="68"/>
    </location>
</feature>
<evidence type="ECO:0000313" key="2">
    <source>
        <dbReference type="EMBL" id="BBX21554.1"/>
    </source>
</evidence>
<keyword evidence="3" id="KW-1185">Reference proteome</keyword>